<dbReference type="GO" id="GO:0019265">
    <property type="term" value="P:glycine biosynthetic process, by transamination of glyoxylate"/>
    <property type="evidence" value="ECO:0007669"/>
    <property type="project" value="TreeGrafter"/>
</dbReference>
<dbReference type="InterPro" id="IPR015424">
    <property type="entry name" value="PyrdxlP-dep_Trfase"/>
</dbReference>
<keyword evidence="9" id="KW-0808">Transferase</keyword>
<dbReference type="EMBL" id="DSLG01000005">
    <property type="protein sequence ID" value="HEA87319.1"/>
    <property type="molecule type" value="Genomic_DNA"/>
</dbReference>
<keyword evidence="3 5" id="KW-0663">Pyridoxal phosphate</keyword>
<dbReference type="EMBL" id="DSTU01000008">
    <property type="protein sequence ID" value="HFJ54274.1"/>
    <property type="molecule type" value="Genomic_DNA"/>
</dbReference>
<reference evidence="9" key="1">
    <citation type="journal article" date="2020" name="mSystems">
        <title>Genome- and Community-Level Interaction Insights into Carbon Utilization and Element Cycling Functions of Hydrothermarchaeota in Hydrothermal Sediment.</title>
        <authorList>
            <person name="Zhou Z."/>
            <person name="Liu Y."/>
            <person name="Xu W."/>
            <person name="Pan J."/>
            <person name="Luo Z.H."/>
            <person name="Li M."/>
        </authorList>
    </citation>
    <scope>NUCLEOTIDE SEQUENCE [LARGE SCALE GENOMIC DNA]</scope>
    <source>
        <strain evidence="9">SpSt-265</strain>
        <strain evidence="10">SpSt-465</strain>
    </source>
</reference>
<dbReference type="Pfam" id="PF00266">
    <property type="entry name" value="Aminotran_5"/>
    <property type="match status" value="1"/>
</dbReference>
<dbReference type="InterPro" id="IPR015421">
    <property type="entry name" value="PyrdxlP-dep_Trfase_major"/>
</dbReference>
<dbReference type="GO" id="GO:0008453">
    <property type="term" value="F:alanine-glyoxylate transaminase activity"/>
    <property type="evidence" value="ECO:0007669"/>
    <property type="project" value="TreeGrafter"/>
</dbReference>
<dbReference type="GO" id="GO:0004760">
    <property type="term" value="F:L-serine-pyruvate transaminase activity"/>
    <property type="evidence" value="ECO:0007669"/>
    <property type="project" value="TreeGrafter"/>
</dbReference>
<protein>
    <submittedName>
        <fullName evidence="9">Alanine--glyoxylate aminotransferase family protein</fullName>
    </submittedName>
</protein>
<dbReference type="InterPro" id="IPR000192">
    <property type="entry name" value="Aminotrans_V_dom"/>
</dbReference>
<evidence type="ECO:0000256" key="1">
    <source>
        <dbReference type="ARBA" id="ARBA00001933"/>
    </source>
</evidence>
<dbReference type="InterPro" id="IPR020578">
    <property type="entry name" value="Aminotrans_V_PyrdxlP_BS"/>
</dbReference>
<dbReference type="PIRSF" id="PIRSF000524">
    <property type="entry name" value="SPT"/>
    <property type="match status" value="1"/>
</dbReference>
<dbReference type="PANTHER" id="PTHR21152:SF40">
    <property type="entry name" value="ALANINE--GLYOXYLATE AMINOTRANSFERASE"/>
    <property type="match status" value="1"/>
</dbReference>
<dbReference type="InterPro" id="IPR015422">
    <property type="entry name" value="PyrdxlP-dep_Trfase_small"/>
</dbReference>
<evidence type="ECO:0000256" key="2">
    <source>
        <dbReference type="ARBA" id="ARBA00009236"/>
    </source>
</evidence>
<dbReference type="InterPro" id="IPR024169">
    <property type="entry name" value="SP_NH2Trfase/AEP_transaminase"/>
</dbReference>
<dbReference type="PROSITE" id="PS00595">
    <property type="entry name" value="AA_TRANSFER_CLASS_5"/>
    <property type="match status" value="1"/>
</dbReference>
<evidence type="ECO:0000313" key="9">
    <source>
        <dbReference type="EMBL" id="HEA87319.1"/>
    </source>
</evidence>
<evidence type="ECO:0000256" key="6">
    <source>
        <dbReference type="RuleBase" id="RU004075"/>
    </source>
</evidence>
<dbReference type="Gene3D" id="3.40.640.10">
    <property type="entry name" value="Type I PLP-dependent aspartate aminotransferase-like (Major domain)"/>
    <property type="match status" value="1"/>
</dbReference>
<feature type="domain" description="Aminotransferase class V" evidence="8">
    <location>
        <begin position="30"/>
        <end position="327"/>
    </location>
</feature>
<organism evidence="9">
    <name type="scientific">candidate division WOR-3 bacterium</name>
    <dbReference type="NCBI Taxonomy" id="2052148"/>
    <lineage>
        <taxon>Bacteria</taxon>
        <taxon>Bacteria division WOR-3</taxon>
    </lineage>
</organism>
<sequence>MVIKPQYKLWTPGPVAVPRAYLKALDRELVYHREELFGKLLSAVVKRLQQIFVTNQPVYVLTSSGTGAMEAAVANLVSPGDRVIVTHAGKFGERWREINLRFGAYVDELARPYGEAIPPEELERKLKSNDATKCVFATMTETSTGVTNDIRAFGEICYRLNRILIVDAIAGLGVDELQMDAWHVDVVIGGSQKGFACPPGLAFIALSEKAWAQVEKCKNSRYYFDLRQYKKFAEKGQTPWTPAISLFYALDIALTRMTRRGIKKIWQEKAELASFVRRELEKRGYTLFPQRPSNALTVIRMPEGMDGTKIVDYCKQVRKVLLSNGQAELRGKIVRIGHMAPVTKAEMTRVLRYFDEACRRLSRRTV</sequence>
<evidence type="ECO:0000256" key="3">
    <source>
        <dbReference type="ARBA" id="ARBA00022898"/>
    </source>
</evidence>
<evidence type="ECO:0000259" key="8">
    <source>
        <dbReference type="Pfam" id="PF00266"/>
    </source>
</evidence>
<evidence type="ECO:0000313" key="10">
    <source>
        <dbReference type="EMBL" id="HFJ54274.1"/>
    </source>
</evidence>
<name>A0A7C1NA38_UNCW3</name>
<evidence type="ECO:0000256" key="4">
    <source>
        <dbReference type="PIRSR" id="PIRSR000524-1"/>
    </source>
</evidence>
<comment type="cofactor">
    <cofactor evidence="1 5 7">
        <name>pyridoxal 5'-phosphate</name>
        <dbReference type="ChEBI" id="CHEBI:597326"/>
    </cofactor>
</comment>
<proteinExistence type="inferred from homology"/>
<feature type="modified residue" description="N6-(pyridoxal phosphate)lysine" evidence="5">
    <location>
        <position position="193"/>
    </location>
</feature>
<dbReference type="PANTHER" id="PTHR21152">
    <property type="entry name" value="AMINOTRANSFERASE CLASS V"/>
    <property type="match status" value="1"/>
</dbReference>
<accession>A0A7C1NA38</accession>
<gene>
    <name evidence="9" type="ORF">ENP94_04820</name>
    <name evidence="10" type="ORF">ENS16_06255</name>
</gene>
<evidence type="ECO:0000256" key="5">
    <source>
        <dbReference type="PIRSR" id="PIRSR000524-50"/>
    </source>
</evidence>
<dbReference type="Gene3D" id="3.90.1150.10">
    <property type="entry name" value="Aspartate Aminotransferase, domain 1"/>
    <property type="match status" value="1"/>
</dbReference>
<dbReference type="SUPFAM" id="SSF53383">
    <property type="entry name" value="PLP-dependent transferases"/>
    <property type="match status" value="1"/>
</dbReference>
<comment type="caution">
    <text evidence="9">The sequence shown here is derived from an EMBL/GenBank/DDBJ whole genome shotgun (WGS) entry which is preliminary data.</text>
</comment>
<keyword evidence="9" id="KW-0032">Aminotransferase</keyword>
<dbReference type="AlphaFoldDB" id="A0A7C1NA38"/>
<dbReference type="FunFam" id="3.40.640.10:FF:000054">
    <property type="entry name" value="Serine--glyoxylate aminotransferase"/>
    <property type="match status" value="1"/>
</dbReference>
<feature type="binding site" evidence="4">
    <location>
        <position position="335"/>
    </location>
    <ligand>
        <name>substrate</name>
    </ligand>
</feature>
<evidence type="ECO:0000256" key="7">
    <source>
        <dbReference type="RuleBase" id="RU004504"/>
    </source>
</evidence>
<comment type="similarity">
    <text evidence="2 6">Belongs to the class-V pyridoxal-phosphate-dependent aminotransferase family.</text>
</comment>